<proteinExistence type="predicted"/>
<protein>
    <submittedName>
        <fullName evidence="2">Uncharacterized protein</fullName>
    </submittedName>
</protein>
<dbReference type="Proteomes" id="UP000636709">
    <property type="component" value="Unassembled WGS sequence"/>
</dbReference>
<organism evidence="2 3">
    <name type="scientific">Digitaria exilis</name>
    <dbReference type="NCBI Taxonomy" id="1010633"/>
    <lineage>
        <taxon>Eukaryota</taxon>
        <taxon>Viridiplantae</taxon>
        <taxon>Streptophyta</taxon>
        <taxon>Embryophyta</taxon>
        <taxon>Tracheophyta</taxon>
        <taxon>Spermatophyta</taxon>
        <taxon>Magnoliopsida</taxon>
        <taxon>Liliopsida</taxon>
        <taxon>Poales</taxon>
        <taxon>Poaceae</taxon>
        <taxon>PACMAD clade</taxon>
        <taxon>Panicoideae</taxon>
        <taxon>Panicodae</taxon>
        <taxon>Paniceae</taxon>
        <taxon>Anthephorinae</taxon>
        <taxon>Digitaria</taxon>
    </lineage>
</organism>
<reference evidence="2" key="1">
    <citation type="submission" date="2020-07" db="EMBL/GenBank/DDBJ databases">
        <title>Genome sequence and genetic diversity analysis of an under-domesticated orphan crop, white fonio (Digitaria exilis).</title>
        <authorList>
            <person name="Bennetzen J.L."/>
            <person name="Chen S."/>
            <person name="Ma X."/>
            <person name="Wang X."/>
            <person name="Yssel A.E.J."/>
            <person name="Chaluvadi S.R."/>
            <person name="Johnson M."/>
            <person name="Gangashetty P."/>
            <person name="Hamidou F."/>
            <person name="Sanogo M.D."/>
            <person name="Zwaenepoel A."/>
            <person name="Wallace J."/>
            <person name="Van De Peer Y."/>
            <person name="Van Deynze A."/>
        </authorList>
    </citation>
    <scope>NUCLEOTIDE SEQUENCE</scope>
    <source>
        <tissue evidence="2">Leaves</tissue>
    </source>
</reference>
<gene>
    <name evidence="2" type="ORF">HU200_047271</name>
</gene>
<comment type="caution">
    <text evidence="2">The sequence shown here is derived from an EMBL/GenBank/DDBJ whole genome shotgun (WGS) entry which is preliminary data.</text>
</comment>
<dbReference type="EMBL" id="JACEFO010002177">
    <property type="protein sequence ID" value="KAF8675783.1"/>
    <property type="molecule type" value="Genomic_DNA"/>
</dbReference>
<keyword evidence="3" id="KW-1185">Reference proteome</keyword>
<accession>A0A835E8H4</accession>
<sequence length="316" mass="33465">MEPMATAPNTACRASSPLSTVCPSLLEATNQPNSALPFLVQASKPFNDSNWPLPPINQLPLQSTQANRRPIVHGGMAWRSAPAQRILARAQPAFVQQNRGVRARPGFYHINRDPKVVTSPVSARPRRRPSLQLHRCTSPPHVSCPLKESSSPPPPPTPDFPAAMAMAVDHNLDIIAPAEGEGASPAVATVVAAARQRGRWLRWAYSPAGVVGQSPAAAAADDAAAASEGSGAAAARNKPRRGGWHALRRRWKVVSGAPSRLAAGLPRWKRVPGLSDGGGWAAELVDAAAFRVMYVVEAVVLGLALSCFFCCCGCQI</sequence>
<dbReference type="PANTHER" id="PTHR33726:SF13">
    <property type="entry name" value="OS05G0565701 PROTEIN"/>
    <property type="match status" value="1"/>
</dbReference>
<feature type="region of interest" description="Disordered" evidence="1">
    <location>
        <begin position="112"/>
        <end position="159"/>
    </location>
</feature>
<dbReference type="PANTHER" id="PTHR33726">
    <property type="entry name" value="TRANSMEMBRANE PROTEIN"/>
    <property type="match status" value="1"/>
</dbReference>
<evidence type="ECO:0000313" key="3">
    <source>
        <dbReference type="Proteomes" id="UP000636709"/>
    </source>
</evidence>
<evidence type="ECO:0000313" key="2">
    <source>
        <dbReference type="EMBL" id="KAF8675783.1"/>
    </source>
</evidence>
<evidence type="ECO:0000256" key="1">
    <source>
        <dbReference type="SAM" id="MobiDB-lite"/>
    </source>
</evidence>
<name>A0A835E8H4_9POAL</name>
<dbReference type="AlphaFoldDB" id="A0A835E8H4"/>
<dbReference type="OrthoDB" id="675983at2759"/>